<organism evidence="3 4">
    <name type="scientific">Caenorhabditis tropicalis</name>
    <dbReference type="NCBI Taxonomy" id="1561998"/>
    <lineage>
        <taxon>Eukaryota</taxon>
        <taxon>Metazoa</taxon>
        <taxon>Ecdysozoa</taxon>
        <taxon>Nematoda</taxon>
        <taxon>Chromadorea</taxon>
        <taxon>Rhabditida</taxon>
        <taxon>Rhabditina</taxon>
        <taxon>Rhabditomorpha</taxon>
        <taxon>Rhabditoidea</taxon>
        <taxon>Rhabditidae</taxon>
        <taxon>Peloderinae</taxon>
        <taxon>Caenorhabditis</taxon>
    </lineage>
</organism>
<feature type="signal peptide" evidence="2">
    <location>
        <begin position="1"/>
        <end position="19"/>
    </location>
</feature>
<evidence type="ECO:0000313" key="3">
    <source>
        <dbReference type="Proteomes" id="UP000095282"/>
    </source>
</evidence>
<dbReference type="Pfam" id="PF10322">
    <property type="entry name" value="7TM_GPCR_Sru"/>
    <property type="match status" value="1"/>
</dbReference>
<dbReference type="InterPro" id="IPR003839">
    <property type="entry name" value="7TM_GPCR_serpentine_rcpt_Sru"/>
</dbReference>
<keyword evidence="2" id="KW-0732">Signal</keyword>
<feature type="transmembrane region" description="Helical" evidence="1">
    <location>
        <begin position="108"/>
        <end position="129"/>
    </location>
</feature>
<sequence>MQAIIICPFLIILIGLIAAHPHAIAPGMCMQMFGQYPFGSVVVISTFGYFHAFFVEIVDMSFISLTSFSIIILNFLMIKKLRERKNLVALKSTSQNTSIERSLTGSMIILLIPLLIHFLIAGTILFGVFSFAPSLVSHGMLIRPLALDLRVHGVTLYFYYTHPVFKERKIINTVSSNLRS</sequence>
<proteinExistence type="predicted"/>
<dbReference type="eggNOG" id="ENOG502TJXK">
    <property type="taxonomic scope" value="Eukaryota"/>
</dbReference>
<keyword evidence="1" id="KW-0472">Membrane</keyword>
<name>A0A1I7U9N9_9PELO</name>
<protein>
    <submittedName>
        <fullName evidence="4">G_PROTEIN_RECEP_F1_2 domain-containing protein</fullName>
    </submittedName>
</protein>
<feature type="transmembrane region" description="Helical" evidence="1">
    <location>
        <begin position="141"/>
        <end position="160"/>
    </location>
</feature>
<dbReference type="WBParaSite" id="Csp11.Scaffold629.g16280.t1">
    <property type="protein sequence ID" value="Csp11.Scaffold629.g16280.t1"/>
    <property type="gene ID" value="Csp11.Scaffold629.g16280"/>
</dbReference>
<dbReference type="AlphaFoldDB" id="A0A1I7U9N9"/>
<accession>A0A1I7U9N9</accession>
<keyword evidence="3" id="KW-1185">Reference proteome</keyword>
<dbReference type="PANTHER" id="PTHR47516:SF2">
    <property type="entry name" value="SERPENTINE RECEPTOR CLASS GAMMA"/>
    <property type="match status" value="1"/>
</dbReference>
<evidence type="ECO:0000256" key="2">
    <source>
        <dbReference type="SAM" id="SignalP"/>
    </source>
</evidence>
<reference evidence="4" key="1">
    <citation type="submission" date="2016-11" db="UniProtKB">
        <authorList>
            <consortium name="WormBaseParasite"/>
        </authorList>
    </citation>
    <scope>IDENTIFICATION</scope>
</reference>
<dbReference type="Proteomes" id="UP000095282">
    <property type="component" value="Unplaced"/>
</dbReference>
<dbReference type="PANTHER" id="PTHR47516">
    <property type="entry name" value="SERPENTINE RECEPTOR, CLASS U-RELATED"/>
    <property type="match status" value="1"/>
</dbReference>
<feature type="chain" id="PRO_5009308575" evidence="2">
    <location>
        <begin position="20"/>
        <end position="180"/>
    </location>
</feature>
<evidence type="ECO:0000313" key="4">
    <source>
        <dbReference type="WBParaSite" id="Csp11.Scaffold629.g16280.t1"/>
    </source>
</evidence>
<evidence type="ECO:0000256" key="1">
    <source>
        <dbReference type="SAM" id="Phobius"/>
    </source>
</evidence>
<feature type="transmembrane region" description="Helical" evidence="1">
    <location>
        <begin position="43"/>
        <end position="76"/>
    </location>
</feature>
<keyword evidence="1" id="KW-0812">Transmembrane</keyword>
<keyword evidence="1" id="KW-1133">Transmembrane helix</keyword>